<dbReference type="RefSeq" id="WP_102257428.1">
    <property type="nucleotide sequence ID" value="NZ_MDBG01000002.1"/>
</dbReference>
<feature type="compositionally biased region" description="Polar residues" evidence="1">
    <location>
        <begin position="288"/>
        <end position="308"/>
    </location>
</feature>
<dbReference type="Proteomes" id="UP000235579">
    <property type="component" value="Unassembled WGS sequence"/>
</dbReference>
<reference evidence="2" key="2">
    <citation type="submission" date="2016-07" db="EMBL/GenBank/DDBJ databases">
        <authorList>
            <person name="Wan K."/>
            <person name="Booth B."/>
            <person name="Spirohn K."/>
            <person name="Hao T."/>
            <person name="Hu Y."/>
            <person name="Calderwood M."/>
            <person name="Hill D."/>
            <person name="Mohr S."/>
            <person name="Vidal M."/>
            <person name="Celniker S."/>
            <person name="Perrimon N."/>
        </authorList>
    </citation>
    <scope>NUCLEOTIDE SEQUENCE</scope>
    <source>
        <strain evidence="2">10N.222.48.A2</strain>
    </source>
</reference>
<feature type="compositionally biased region" description="Basic and acidic residues" evidence="1">
    <location>
        <begin position="312"/>
        <end position="324"/>
    </location>
</feature>
<dbReference type="AlphaFoldDB" id="A0A2N7NNA1"/>
<evidence type="ECO:0000313" key="4">
    <source>
        <dbReference type="Proteomes" id="UP000235579"/>
    </source>
</evidence>
<dbReference type="EMBL" id="SYVV01000043">
    <property type="protein sequence ID" value="TKG28019.1"/>
    <property type="molecule type" value="Genomic_DNA"/>
</dbReference>
<feature type="compositionally biased region" description="Basic and acidic residues" evidence="1">
    <location>
        <begin position="278"/>
        <end position="287"/>
    </location>
</feature>
<dbReference type="Proteomes" id="UP000308018">
    <property type="component" value="Unassembled WGS sequence"/>
</dbReference>
<evidence type="ECO:0000313" key="3">
    <source>
        <dbReference type="EMBL" id="TKG28019.1"/>
    </source>
</evidence>
<comment type="caution">
    <text evidence="2">The sequence shown here is derived from an EMBL/GenBank/DDBJ whole genome shotgun (WGS) entry which is preliminary data.</text>
</comment>
<protein>
    <submittedName>
        <fullName evidence="2">Uncharacterized protein</fullName>
    </submittedName>
</protein>
<dbReference type="Gene3D" id="3.40.50.300">
    <property type="entry name" value="P-loop containing nucleotide triphosphate hydrolases"/>
    <property type="match status" value="1"/>
</dbReference>
<gene>
    <name evidence="2" type="ORF">BCS92_05075</name>
    <name evidence="3" type="ORF">FC057_22795</name>
</gene>
<name>A0A2N7NNA1_9VIBR</name>
<feature type="region of interest" description="Disordered" evidence="1">
    <location>
        <begin position="278"/>
        <end position="359"/>
    </location>
</feature>
<dbReference type="SUPFAM" id="SSF52540">
    <property type="entry name" value="P-loop containing nucleoside triphosphate hydrolases"/>
    <property type="match status" value="1"/>
</dbReference>
<evidence type="ECO:0000313" key="2">
    <source>
        <dbReference type="EMBL" id="PMP17781.1"/>
    </source>
</evidence>
<evidence type="ECO:0000313" key="5">
    <source>
        <dbReference type="Proteomes" id="UP000308018"/>
    </source>
</evidence>
<feature type="compositionally biased region" description="Polar residues" evidence="1">
    <location>
        <begin position="328"/>
        <end position="338"/>
    </location>
</feature>
<dbReference type="Pfam" id="PF13481">
    <property type="entry name" value="AAA_25"/>
    <property type="match status" value="1"/>
</dbReference>
<proteinExistence type="predicted"/>
<feature type="compositionally biased region" description="Basic and acidic residues" evidence="1">
    <location>
        <begin position="339"/>
        <end position="359"/>
    </location>
</feature>
<sequence>MSKLIQLSLKRASINKQKPSDFVLYGLQKKRVGYLIGLGGVGKTDLSISIATDVALGTNFTGLNCSSNPPLKVLYLAYEDGHEDIEERILNKQENFALSEIELLEQNFYHYSEEIPLIPKTTAVYQHSLELYELIETAKDFDLLVIDNARNCLSGQDDITGDIEFNIASNFLAKEADIAVLVTHHITKAKESNVDELTSSGGSGFSASQSKSKFILLAYKVNSSSHAMRSSSLKNKKDQILVRHLKANKLPPKDQYSIESPLILQTLNGNLLIDENKATKRTSKNEDNNPLSKVKGTTKTKASISKSIPFSEKLDDKDAARQVAEESLLNTPTTSQAAKQDKMLGLDKEEEFIPRSKRK</sequence>
<organism evidence="2 4">
    <name type="scientific">Vibrio tasmaniensis</name>
    <dbReference type="NCBI Taxonomy" id="212663"/>
    <lineage>
        <taxon>Bacteria</taxon>
        <taxon>Pseudomonadati</taxon>
        <taxon>Pseudomonadota</taxon>
        <taxon>Gammaproteobacteria</taxon>
        <taxon>Vibrionales</taxon>
        <taxon>Vibrionaceae</taxon>
        <taxon>Vibrio</taxon>
    </lineage>
</organism>
<accession>A0A2N7NNA1</accession>
<dbReference type="InterPro" id="IPR027417">
    <property type="entry name" value="P-loop_NTPase"/>
</dbReference>
<dbReference type="EMBL" id="MDBP01000014">
    <property type="protein sequence ID" value="PMP17781.1"/>
    <property type="molecule type" value="Genomic_DNA"/>
</dbReference>
<reference evidence="3 5" key="4">
    <citation type="submission" date="2019-04" db="EMBL/GenBank/DDBJ databases">
        <title>A reverse ecology approach based on a biological definition of microbial populations.</title>
        <authorList>
            <person name="Arevalo P."/>
            <person name="Vaninsberghe D."/>
            <person name="Elsherbini J."/>
            <person name="Gore J."/>
            <person name="Polz M."/>
        </authorList>
    </citation>
    <scope>NUCLEOTIDE SEQUENCE [LARGE SCALE GENOMIC DNA]</scope>
    <source>
        <strain evidence="3 5">10N.222.45.A8</strain>
    </source>
</reference>
<evidence type="ECO:0000256" key="1">
    <source>
        <dbReference type="SAM" id="MobiDB-lite"/>
    </source>
</evidence>
<reference evidence="4" key="1">
    <citation type="submission" date="2016-07" db="EMBL/GenBank/DDBJ databases">
        <title>Nontailed viruses are major unrecognized killers of bacteria in the ocean.</title>
        <authorList>
            <person name="Kauffman K."/>
            <person name="Hussain F."/>
            <person name="Yang J."/>
            <person name="Arevalo P."/>
            <person name="Brown J."/>
            <person name="Cutler M."/>
            <person name="Kelly L."/>
            <person name="Polz M.F."/>
        </authorList>
    </citation>
    <scope>NUCLEOTIDE SEQUENCE [LARGE SCALE GENOMIC DNA]</scope>
    <source>
        <strain evidence="4">10N.222.48.A2</strain>
    </source>
</reference>
<reference evidence="2" key="3">
    <citation type="journal article" date="2018" name="Nature">
        <title>A major lineage of non-tailed dsDNA viruses as unrecognized killers of marine bacteria.</title>
        <authorList>
            <person name="Kauffman K.M."/>
            <person name="Hussain F.A."/>
            <person name="Yang J."/>
            <person name="Arevalo P."/>
            <person name="Brown J.M."/>
            <person name="Chang W.K."/>
            <person name="VanInsberghe D."/>
            <person name="Elsherbini J."/>
            <person name="Sharma R.S."/>
            <person name="Cutler M.B."/>
            <person name="Kelly L."/>
            <person name="Polz M.F."/>
        </authorList>
    </citation>
    <scope>NUCLEOTIDE SEQUENCE</scope>
    <source>
        <strain evidence="2">10N.222.48.A2</strain>
    </source>
</reference>